<dbReference type="EMBL" id="CAXLJM020000007">
    <property type="protein sequence ID" value="CAL8072378.1"/>
    <property type="molecule type" value="Genomic_DNA"/>
</dbReference>
<keyword evidence="5 8" id="KW-0119">Carbohydrate metabolism</keyword>
<dbReference type="Proteomes" id="UP001642540">
    <property type="component" value="Unassembled WGS sequence"/>
</dbReference>
<evidence type="ECO:0000256" key="3">
    <source>
        <dbReference type="ARBA" id="ARBA00022801"/>
    </source>
</evidence>
<name>A0ABP1PP03_9HEXA</name>
<evidence type="ECO:0000256" key="2">
    <source>
        <dbReference type="ARBA" id="ARBA00007072"/>
    </source>
</evidence>
<dbReference type="Gene3D" id="1.50.10.10">
    <property type="match status" value="1"/>
</dbReference>
<keyword evidence="12" id="KW-1185">Reference proteome</keyword>
<keyword evidence="9" id="KW-0732">Signal</keyword>
<feature type="active site" evidence="8">
    <location>
        <position position="429"/>
    </location>
</feature>
<proteinExistence type="inferred from homology"/>
<dbReference type="Pfam" id="PF00759">
    <property type="entry name" value="Glyco_hydro_9"/>
    <property type="match status" value="1"/>
</dbReference>
<keyword evidence="4 9" id="KW-0136">Cellulose degradation</keyword>
<keyword evidence="6 8" id="KW-0326">Glycosidase</keyword>
<evidence type="ECO:0000313" key="12">
    <source>
        <dbReference type="Proteomes" id="UP001642540"/>
    </source>
</evidence>
<evidence type="ECO:0000259" key="10">
    <source>
        <dbReference type="Pfam" id="PF00759"/>
    </source>
</evidence>
<dbReference type="InterPro" id="IPR012341">
    <property type="entry name" value="6hp_glycosidase-like_sf"/>
</dbReference>
<evidence type="ECO:0000256" key="7">
    <source>
        <dbReference type="ARBA" id="ARBA00023326"/>
    </source>
</evidence>
<sequence length="458" mass="51030">MAVLSFKSIVVLGLVSCAALTVAQYNYGEALEKSILFYEAQRQGRLPTTNRIPWRGDSFVNDRGQNGEDLTGGYFDAGDHVKFGFPFASSMSMLAWGMADFKEGYVKAGQWEQAKDALRWGLDYMIKIHPEPNVLYVQVGDGNRDHAYWGRPEDWPADDVRPALRATTSLPATEVAAEQAAAMAAASEIYRNEGDTAFASTLLQHARDLYNFANTNRGKYSDSFPEAAQFYNSYSGFGDELLWSAAWLYRVTNENNYQQDYQRFFTEFNLNGRPAEAAWDDKTAQAQVLLAKIDQSPVYVEAARNFCDWVVDEATKTPLGLVFISQWGSLRHASNVAFVCLQAAEAGINVDKYRAFAKQQIDYVLGSTGRSFMCGFGNNPPQRPHHRASSCPNRPAPCDWQNYNSPDPNPQVLTGALVGGPNQQDQYTDDRNDYVSNEIAIDYNAGFQGAVAAIHKYN</sequence>
<keyword evidence="7 8" id="KW-0624">Polysaccharide degradation</keyword>
<evidence type="ECO:0000256" key="5">
    <source>
        <dbReference type="ARBA" id="ARBA00023277"/>
    </source>
</evidence>
<evidence type="ECO:0000256" key="8">
    <source>
        <dbReference type="PROSITE-ProRule" id="PRU10060"/>
    </source>
</evidence>
<evidence type="ECO:0000256" key="1">
    <source>
        <dbReference type="ARBA" id="ARBA00000966"/>
    </source>
</evidence>
<feature type="chain" id="PRO_5044984763" description="Endoglucanase" evidence="9">
    <location>
        <begin position="24"/>
        <end position="458"/>
    </location>
</feature>
<comment type="caution">
    <text evidence="11">The sequence shown here is derived from an EMBL/GenBank/DDBJ whole genome shotgun (WGS) entry which is preliminary data.</text>
</comment>
<dbReference type="PANTHER" id="PTHR22298">
    <property type="entry name" value="ENDO-1,4-BETA-GLUCANASE"/>
    <property type="match status" value="1"/>
</dbReference>
<evidence type="ECO:0000256" key="4">
    <source>
        <dbReference type="ARBA" id="ARBA00023001"/>
    </source>
</evidence>
<dbReference type="PROSITE" id="PS00698">
    <property type="entry name" value="GH9_3"/>
    <property type="match status" value="1"/>
</dbReference>
<dbReference type="InterPro" id="IPR001701">
    <property type="entry name" value="Glyco_hydro_9"/>
</dbReference>
<keyword evidence="3 8" id="KW-0378">Hydrolase</keyword>
<feature type="active site" evidence="8">
    <location>
        <position position="438"/>
    </location>
</feature>
<evidence type="ECO:0000313" key="11">
    <source>
        <dbReference type="EMBL" id="CAL8072378.1"/>
    </source>
</evidence>
<dbReference type="EC" id="3.2.1.4" evidence="9"/>
<comment type="similarity">
    <text evidence="2 8 9">Belongs to the glycosyl hydrolase 9 (cellulase E) family.</text>
</comment>
<dbReference type="SUPFAM" id="SSF48208">
    <property type="entry name" value="Six-hairpin glycosidases"/>
    <property type="match status" value="1"/>
</dbReference>
<accession>A0ABP1PP03</accession>
<dbReference type="InterPro" id="IPR033126">
    <property type="entry name" value="Glyco_hydro_9_Asp/Glu_AS"/>
</dbReference>
<dbReference type="InterPro" id="IPR008928">
    <property type="entry name" value="6-hairpin_glycosidase_sf"/>
</dbReference>
<feature type="domain" description="Glycoside hydrolase family 9" evidence="10">
    <location>
        <begin position="27"/>
        <end position="450"/>
    </location>
</feature>
<evidence type="ECO:0000256" key="9">
    <source>
        <dbReference type="RuleBase" id="RU361166"/>
    </source>
</evidence>
<organism evidence="11 12">
    <name type="scientific">Orchesella dallaii</name>
    <dbReference type="NCBI Taxonomy" id="48710"/>
    <lineage>
        <taxon>Eukaryota</taxon>
        <taxon>Metazoa</taxon>
        <taxon>Ecdysozoa</taxon>
        <taxon>Arthropoda</taxon>
        <taxon>Hexapoda</taxon>
        <taxon>Collembola</taxon>
        <taxon>Entomobryomorpha</taxon>
        <taxon>Entomobryoidea</taxon>
        <taxon>Orchesellidae</taxon>
        <taxon>Orchesellinae</taxon>
        <taxon>Orchesella</taxon>
    </lineage>
</organism>
<protein>
    <recommendedName>
        <fullName evidence="9">Endoglucanase</fullName>
        <ecNumber evidence="9">3.2.1.4</ecNumber>
    </recommendedName>
</protein>
<feature type="signal peptide" evidence="9">
    <location>
        <begin position="1"/>
        <end position="23"/>
    </location>
</feature>
<comment type="catalytic activity">
    <reaction evidence="1 9">
        <text>Endohydrolysis of (1-&gt;4)-beta-D-glucosidic linkages in cellulose, lichenin and cereal beta-D-glucans.</text>
        <dbReference type="EC" id="3.2.1.4"/>
    </reaction>
</comment>
<evidence type="ECO:0000256" key="6">
    <source>
        <dbReference type="ARBA" id="ARBA00023295"/>
    </source>
</evidence>
<gene>
    <name evidence="11" type="ORF">ODALV1_LOCUS2139</name>
</gene>
<reference evidence="11 12" key="1">
    <citation type="submission" date="2024-08" db="EMBL/GenBank/DDBJ databases">
        <authorList>
            <person name="Cucini C."/>
            <person name="Frati F."/>
        </authorList>
    </citation>
    <scope>NUCLEOTIDE SEQUENCE [LARGE SCALE GENOMIC DNA]</scope>
</reference>